<proteinExistence type="predicted"/>
<dbReference type="Proteomes" id="UP000030655">
    <property type="component" value="Unassembled WGS sequence"/>
</dbReference>
<dbReference type="OrthoDB" id="10280095at2759"/>
<reference evidence="2" key="1">
    <citation type="submission" date="2013-02" db="EMBL/GenBank/DDBJ databases">
        <authorList>
            <consortium name="The Broad Institute Genome Sequencing Platform"/>
            <person name="Cuomo C."/>
            <person name="Becnel J."/>
            <person name="Sanscrainte N."/>
            <person name="Walker B."/>
            <person name="Young S.K."/>
            <person name="Zeng Q."/>
            <person name="Gargeya S."/>
            <person name="Fitzgerald M."/>
            <person name="Haas B."/>
            <person name="Abouelleil A."/>
            <person name="Alvarado L."/>
            <person name="Arachchi H.M."/>
            <person name="Berlin A.M."/>
            <person name="Chapman S.B."/>
            <person name="Dewar J."/>
            <person name="Goldberg J."/>
            <person name="Griggs A."/>
            <person name="Gujja S."/>
            <person name="Hansen M."/>
            <person name="Howarth C."/>
            <person name="Imamovic A."/>
            <person name="Larimer J."/>
            <person name="McCowan C."/>
            <person name="Murphy C."/>
            <person name="Neiman D."/>
            <person name="Pearson M."/>
            <person name="Priest M."/>
            <person name="Roberts A."/>
            <person name="Saif S."/>
            <person name="Shea T."/>
            <person name="Sisk P."/>
            <person name="Sykes S."/>
            <person name="Wortman J."/>
            <person name="Nusbaum C."/>
            <person name="Birren B."/>
        </authorList>
    </citation>
    <scope>NUCLEOTIDE SEQUENCE [LARGE SCALE GENOMIC DNA]</scope>
    <source>
        <strain evidence="2">PRA339</strain>
    </source>
</reference>
<name>A0A059EZF2_9MICR</name>
<gene>
    <name evidence="1" type="ORF">H312_02527</name>
</gene>
<dbReference type="EMBL" id="KK365206">
    <property type="protein sequence ID" value="KCZ80071.1"/>
    <property type="molecule type" value="Genomic_DNA"/>
</dbReference>
<keyword evidence="2" id="KW-1185">Reference proteome</keyword>
<reference evidence="1 2" key="2">
    <citation type="submission" date="2014-03" db="EMBL/GenBank/DDBJ databases">
        <title>The Genome Sequence of Anncaliia algerae insect isolate PRA339.</title>
        <authorList>
            <consortium name="The Broad Institute Genome Sequencing Platform"/>
            <consortium name="The Broad Institute Genome Sequencing Center for Infectious Disease"/>
            <person name="Cuomo C."/>
            <person name="Becnel J."/>
            <person name="Sanscrainte N."/>
            <person name="Walker B."/>
            <person name="Young S.K."/>
            <person name="Zeng Q."/>
            <person name="Gargeya S."/>
            <person name="Fitzgerald M."/>
            <person name="Haas B."/>
            <person name="Abouelleil A."/>
            <person name="Alvarado L."/>
            <person name="Arachchi H.M."/>
            <person name="Berlin A.M."/>
            <person name="Chapman S.B."/>
            <person name="Dewar J."/>
            <person name="Goldberg J."/>
            <person name="Griggs A."/>
            <person name="Gujja S."/>
            <person name="Hansen M."/>
            <person name="Howarth C."/>
            <person name="Imamovic A."/>
            <person name="Larimer J."/>
            <person name="McCowan C."/>
            <person name="Murphy C."/>
            <person name="Neiman D."/>
            <person name="Pearson M."/>
            <person name="Priest M."/>
            <person name="Roberts A."/>
            <person name="Saif S."/>
            <person name="Shea T."/>
            <person name="Sisk P."/>
            <person name="Sykes S."/>
            <person name="Wortman J."/>
            <person name="Nusbaum C."/>
            <person name="Birren B."/>
        </authorList>
    </citation>
    <scope>NUCLEOTIDE SEQUENCE [LARGE SCALE GENOMIC DNA]</scope>
    <source>
        <strain evidence="1 2">PRA339</strain>
    </source>
</reference>
<organism evidence="1 2">
    <name type="scientific">Anncaliia algerae PRA339</name>
    <dbReference type="NCBI Taxonomy" id="1288291"/>
    <lineage>
        <taxon>Eukaryota</taxon>
        <taxon>Fungi</taxon>
        <taxon>Fungi incertae sedis</taxon>
        <taxon>Microsporidia</taxon>
        <taxon>Tubulinosematoidea</taxon>
        <taxon>Tubulinosematidae</taxon>
        <taxon>Anncaliia</taxon>
    </lineage>
</organism>
<sequence length="118" mass="14176">MFDKKELNNYIKSIKQRKSKRGKVNVVSEKLFLQLAKSFEKIGVVFKSQVKSHTFRIRRSKKELVYYMPTDIYKEDFPFINDPEVAFFHESISIQSEYYLKTMVRNNLIRRAKYFSAC</sequence>
<evidence type="ECO:0000313" key="1">
    <source>
        <dbReference type="EMBL" id="KCZ80071.1"/>
    </source>
</evidence>
<dbReference type="HOGENOM" id="CLU_2072571_0_0_1"/>
<dbReference type="AlphaFoldDB" id="A0A059EZF2"/>
<accession>A0A059EZF2</accession>
<dbReference type="VEuPathDB" id="MicrosporidiaDB:H312_02527"/>
<evidence type="ECO:0000313" key="2">
    <source>
        <dbReference type="Proteomes" id="UP000030655"/>
    </source>
</evidence>
<protein>
    <submittedName>
        <fullName evidence="1">Uncharacterized protein</fullName>
    </submittedName>
</protein>